<dbReference type="EMBL" id="CP064939">
    <property type="protein sequence ID" value="QPH40900.1"/>
    <property type="molecule type" value="Genomic_DNA"/>
</dbReference>
<accession>A0A7S9L1R3</accession>
<reference evidence="3 4" key="1">
    <citation type="submission" date="2020-11" db="EMBL/GenBank/DDBJ databases">
        <title>Pedobacter endophytica, an endophytic bacteria isolated form Carex pumila.</title>
        <authorList>
            <person name="Peng Y."/>
            <person name="Jiang L."/>
            <person name="Lee J."/>
        </authorList>
    </citation>
    <scope>NUCLEOTIDE SEQUENCE [LARGE SCALE GENOMIC DNA]</scope>
    <source>
        <strain evidence="3 4">JBR3-12</strain>
    </source>
</reference>
<name>A0A7S9L1R3_9SPHI</name>
<feature type="transmembrane region" description="Helical" evidence="1">
    <location>
        <begin position="259"/>
        <end position="277"/>
    </location>
</feature>
<dbReference type="AlphaFoldDB" id="A0A7S9L1R3"/>
<feature type="domain" description="Acyltransferase 3" evidence="2">
    <location>
        <begin position="18"/>
        <end position="340"/>
    </location>
</feature>
<keyword evidence="3" id="KW-0012">Acyltransferase</keyword>
<feature type="transmembrane region" description="Helical" evidence="1">
    <location>
        <begin position="150"/>
        <end position="170"/>
    </location>
</feature>
<dbReference type="PANTHER" id="PTHR23028:SF134">
    <property type="entry name" value="PUTATIVE (AFU_ORTHOLOGUE AFUA_4G08520)-RELATED"/>
    <property type="match status" value="1"/>
</dbReference>
<feature type="transmembrane region" description="Helical" evidence="1">
    <location>
        <begin position="298"/>
        <end position="315"/>
    </location>
</feature>
<evidence type="ECO:0000256" key="1">
    <source>
        <dbReference type="SAM" id="Phobius"/>
    </source>
</evidence>
<feature type="transmembrane region" description="Helical" evidence="1">
    <location>
        <begin position="90"/>
        <end position="107"/>
    </location>
</feature>
<feature type="transmembrane region" description="Helical" evidence="1">
    <location>
        <begin position="237"/>
        <end position="253"/>
    </location>
</feature>
<dbReference type="RefSeq" id="WP_196100354.1">
    <property type="nucleotide sequence ID" value="NZ_CP064939.1"/>
</dbReference>
<dbReference type="KEGG" id="pex:IZT61_06440"/>
<dbReference type="InterPro" id="IPR050879">
    <property type="entry name" value="Acyltransferase_3"/>
</dbReference>
<feature type="transmembrane region" description="Helical" evidence="1">
    <location>
        <begin position="177"/>
        <end position="194"/>
    </location>
</feature>
<dbReference type="Proteomes" id="UP000594759">
    <property type="component" value="Chromosome"/>
</dbReference>
<dbReference type="PANTHER" id="PTHR23028">
    <property type="entry name" value="ACETYLTRANSFERASE"/>
    <property type="match status" value="1"/>
</dbReference>
<gene>
    <name evidence="3" type="ORF">IZT61_06440</name>
</gene>
<feature type="transmembrane region" description="Helical" evidence="1">
    <location>
        <begin position="119"/>
        <end position="138"/>
    </location>
</feature>
<feature type="transmembrane region" description="Helical" evidence="1">
    <location>
        <begin position="52"/>
        <end position="70"/>
    </location>
</feature>
<evidence type="ECO:0000313" key="3">
    <source>
        <dbReference type="EMBL" id="QPH40900.1"/>
    </source>
</evidence>
<organism evidence="3 4">
    <name type="scientific">Pedobacter endophyticus</name>
    <dbReference type="NCBI Taxonomy" id="2789740"/>
    <lineage>
        <taxon>Bacteria</taxon>
        <taxon>Pseudomonadati</taxon>
        <taxon>Bacteroidota</taxon>
        <taxon>Sphingobacteriia</taxon>
        <taxon>Sphingobacteriales</taxon>
        <taxon>Sphingobacteriaceae</taxon>
        <taxon>Pedobacter</taxon>
    </lineage>
</organism>
<keyword evidence="3" id="KW-0808">Transferase</keyword>
<protein>
    <submittedName>
        <fullName evidence="3">Acyltransferase</fullName>
    </submittedName>
</protein>
<proteinExistence type="predicted"/>
<feature type="transmembrane region" description="Helical" evidence="1">
    <location>
        <begin position="21"/>
        <end position="40"/>
    </location>
</feature>
<dbReference type="Pfam" id="PF01757">
    <property type="entry name" value="Acyl_transf_3"/>
    <property type="match status" value="1"/>
</dbReference>
<dbReference type="InterPro" id="IPR002656">
    <property type="entry name" value="Acyl_transf_3_dom"/>
</dbReference>
<sequence>MSTIQSAQNLPKKQHFAILDGLRGIAAISVVIFHCIEFAAPDYHDNFVAHSYLAVDFFFCLSGFVIAYAYDTKLMRIGVWQFLKLRLIRLHPLIFVGAIIGLLAFVFDPFSNLYEQYGGFNTFLMFLSSVFLIPYPIVTERYFNIFHLNPPTWSLFWEYIASFFYAVLLFKIKNKTLWILTGLAALLLCYQAHRSTYLGVGWGGENFWGGGVRITFSFMAGMLVYRSKFVIRSRLGFFSLATLLALAFLFPYTGRFNRFIDPLIVICYFPLLILLGAGAKSLSQNHLRICNFAGNISYPLYIIHYPFLWIFLSYIEKTKPNMAEMRIIIGVGVVLLILLAQIVLTFVDIPIRKYLSKNVLINSKVMHNPKPHPVNV</sequence>
<feature type="transmembrane region" description="Helical" evidence="1">
    <location>
        <begin position="327"/>
        <end position="347"/>
    </location>
</feature>
<evidence type="ECO:0000259" key="2">
    <source>
        <dbReference type="Pfam" id="PF01757"/>
    </source>
</evidence>
<keyword evidence="4" id="KW-1185">Reference proteome</keyword>
<keyword evidence="1" id="KW-0472">Membrane</keyword>
<evidence type="ECO:0000313" key="4">
    <source>
        <dbReference type="Proteomes" id="UP000594759"/>
    </source>
</evidence>
<keyword evidence="1" id="KW-1133">Transmembrane helix</keyword>
<keyword evidence="1" id="KW-0812">Transmembrane</keyword>
<dbReference type="GO" id="GO:0016747">
    <property type="term" value="F:acyltransferase activity, transferring groups other than amino-acyl groups"/>
    <property type="evidence" value="ECO:0007669"/>
    <property type="project" value="InterPro"/>
</dbReference>